<dbReference type="PRINTS" id="PR00313">
    <property type="entry name" value="CABNDNGRPT"/>
</dbReference>
<dbReference type="PATRIC" id="fig|401562.3.peg.44"/>
<dbReference type="RefSeq" id="WP_058633278.1">
    <property type="nucleotide sequence ID" value="NZ_LDPZ01000001.1"/>
</dbReference>
<dbReference type="OrthoDB" id="7903906at2"/>
<evidence type="ECO:0000256" key="3">
    <source>
        <dbReference type="SAM" id="MobiDB-lite"/>
    </source>
</evidence>
<keyword evidence="2" id="KW-0964">Secreted</keyword>
<comment type="caution">
    <text evidence="4">The sequence shown here is derived from an EMBL/GenBank/DDBJ whole genome shotgun (WGS) entry which is preliminary data.</text>
</comment>
<evidence type="ECO:0000313" key="4">
    <source>
        <dbReference type="EMBL" id="KTQ98671.1"/>
    </source>
</evidence>
<dbReference type="InterPro" id="IPR011049">
    <property type="entry name" value="Serralysin-like_metalloprot_C"/>
</dbReference>
<dbReference type="PANTHER" id="PTHR38340:SF1">
    <property type="entry name" value="S-LAYER PROTEIN"/>
    <property type="match status" value="1"/>
</dbReference>
<dbReference type="Gene3D" id="2.150.10.10">
    <property type="entry name" value="Serralysin-like metalloprotease, C-terminal"/>
    <property type="match status" value="8"/>
</dbReference>
<dbReference type="AlphaFoldDB" id="A0A147DAW6"/>
<dbReference type="GO" id="GO:0005509">
    <property type="term" value="F:calcium ion binding"/>
    <property type="evidence" value="ECO:0007669"/>
    <property type="project" value="InterPro"/>
</dbReference>
<dbReference type="InterPro" id="IPR018511">
    <property type="entry name" value="Hemolysin-typ_Ca-bd_CS"/>
</dbReference>
<sequence length="1103" mass="110300">MAGATSGNDVLIGTSGADVLDGGAGNDEVLGLAGNDSLLGGEGNDTLRGGEGDDTLDGGSGPYGYDYLYGGDGKDTLRLNNAGYAEGGAGDDVLDARGIVAGSSYVASVSLDGGTGSDKLYGGAGSDNLSGGEGNDTLEGGAGADTLQGGAGADSLTGGSGVDQFDLGYLSNGTNEVNGDRITDYESGEKLSFSYYSYDPMTGLAKAPDIRLVALGDDSRIEIDANRDGVFESVVTLEGVTGGALVVTDGGPSRMDVRVAFGATKTATSGNDVLIGTSGADVIDGGAGNDELLGLAGNDSLSGGEGNDTLRGGEGDDTLDGGSGPYGYDYLYGGDGKDTLRLNNAGYAEGGAGDDVLDARGIVAGSSSTSSAYLYGGAGSDKLYSGAGSDNLSGGDGNDTLEGGAGADTLYGGAGADSLTGGSGVDQFDLGYLSNGSDLNGDRITDYESGEKLTFSYYNYDPVTGLAKAPDIRLVTLGDDSRIEIDANRDGVFESAVTLEGVTGGTLVTTDGGLSQMDIRVAFGATKPATSGNDVLIGTSGADVIDGDAGNDEVLGLAGNDSLSGGEGSDTLRGGEGDDTLDGGSGPYGYDYLYGGDGKDTLRLNNAGYAEGGAGDDVLDARGIVAIFNSSFAPPASLYGGAGNDKLYGGAGSDNLSGGDGNDTLEGGAGADTLYGGAGADSLTGGSGVDQFDLGYLSNGSDLNGDRITDYESGEKLTFSYYNYDPVTGLAKAPDIRLVTLGGDSRIEIDANRDGVFESAVTLEGVTGGTLVTTDGGLSQIDMRVTDLLHGTGKLLTGTDGNDQLTATSSDGWVLKGGAGDDKLTGAGGNDELQGGSGNDSLDGRGGADTMIGGLGNDDYIVDSVLDVVVEAAGEGSRDRVITSVDYKLSANVEHLQMVGKGNVSATGNELNNIIGGNSGANVLDGGLGADTMDGGAGNDVYYVDNLGDRVIEKAGGGTDLVHSSVSFKLGENVEDLQLTGMSDINGTGNAQANRIFGNMGANLIDGGAGADMLQGGLGNDTFRFAAGEANGDWVLDFQRPWSGMSGYGDKLLFVGYGRDARFSQLGQSDIYVVSNADGSISDEIRILGNTGLTASDVTFGEL</sequence>
<evidence type="ECO:0000256" key="1">
    <source>
        <dbReference type="ARBA" id="ARBA00004613"/>
    </source>
</evidence>
<feature type="region of interest" description="Disordered" evidence="3">
    <location>
        <begin position="296"/>
        <end position="322"/>
    </location>
</feature>
<evidence type="ECO:0000256" key="2">
    <source>
        <dbReference type="ARBA" id="ARBA00022525"/>
    </source>
</evidence>
<dbReference type="GO" id="GO:0005576">
    <property type="term" value="C:extracellular region"/>
    <property type="evidence" value="ECO:0007669"/>
    <property type="project" value="UniProtKB-SubCell"/>
</dbReference>
<name>A0A147DAW6_9HYPH</name>
<reference evidence="4 5" key="1">
    <citation type="journal article" date="2016" name="Front. Microbiol.">
        <title>Genomic Resource of Rice Seed Associated Bacteria.</title>
        <authorList>
            <person name="Midha S."/>
            <person name="Bansal K."/>
            <person name="Sharma S."/>
            <person name="Kumar N."/>
            <person name="Patil P.P."/>
            <person name="Chaudhry V."/>
            <person name="Patil P.B."/>
        </authorList>
    </citation>
    <scope>NUCLEOTIDE SEQUENCE [LARGE SCALE GENOMIC DNA]</scope>
    <source>
        <strain evidence="4 5">NS226</strain>
    </source>
</reference>
<protein>
    <recommendedName>
        <fullName evidence="6">Calcium-binding protein</fullName>
    </recommendedName>
</protein>
<evidence type="ECO:0000313" key="5">
    <source>
        <dbReference type="Proteomes" id="UP000078272"/>
    </source>
</evidence>
<dbReference type="SUPFAM" id="SSF51120">
    <property type="entry name" value="beta-Roll"/>
    <property type="match status" value="7"/>
</dbReference>
<dbReference type="PANTHER" id="PTHR38340">
    <property type="entry name" value="S-LAYER PROTEIN"/>
    <property type="match status" value="1"/>
</dbReference>
<feature type="region of interest" description="Disordered" evidence="3">
    <location>
        <begin position="558"/>
        <end position="584"/>
    </location>
</feature>
<dbReference type="EMBL" id="LDPZ01000001">
    <property type="protein sequence ID" value="KTQ98671.1"/>
    <property type="molecule type" value="Genomic_DNA"/>
</dbReference>
<dbReference type="InterPro" id="IPR001343">
    <property type="entry name" value="Hemolysn_Ca-bd"/>
</dbReference>
<organism evidence="4 5">
    <name type="scientific">Aureimonas ureilytica</name>
    <dbReference type="NCBI Taxonomy" id="401562"/>
    <lineage>
        <taxon>Bacteria</taxon>
        <taxon>Pseudomonadati</taxon>
        <taxon>Pseudomonadota</taxon>
        <taxon>Alphaproteobacteria</taxon>
        <taxon>Hyphomicrobiales</taxon>
        <taxon>Aurantimonadaceae</taxon>
        <taxon>Aureimonas</taxon>
    </lineage>
</organism>
<dbReference type="Pfam" id="PF00353">
    <property type="entry name" value="HemolysinCabind"/>
    <property type="match status" value="13"/>
</dbReference>
<evidence type="ECO:0008006" key="6">
    <source>
        <dbReference type="Google" id="ProtNLM"/>
    </source>
</evidence>
<dbReference type="InterPro" id="IPR050557">
    <property type="entry name" value="RTX_toxin/Mannuronan_C5-epim"/>
</dbReference>
<accession>A0A147DAW6</accession>
<comment type="subcellular location">
    <subcellularLocation>
        <location evidence="1">Secreted</location>
    </subcellularLocation>
</comment>
<gene>
    <name evidence="4" type="ORF">NS226_00190</name>
</gene>
<feature type="region of interest" description="Disordered" evidence="3">
    <location>
        <begin position="823"/>
        <end position="845"/>
    </location>
</feature>
<feature type="region of interest" description="Disordered" evidence="3">
    <location>
        <begin position="124"/>
        <end position="155"/>
    </location>
</feature>
<proteinExistence type="predicted"/>
<dbReference type="PROSITE" id="PS00330">
    <property type="entry name" value="HEMOLYSIN_CALCIUM"/>
    <property type="match status" value="15"/>
</dbReference>
<dbReference type="Proteomes" id="UP000078272">
    <property type="component" value="Unassembled WGS sequence"/>
</dbReference>